<evidence type="ECO:0000313" key="3">
    <source>
        <dbReference type="Proteomes" id="UP000295443"/>
    </source>
</evidence>
<keyword evidence="3" id="KW-1185">Reference proteome</keyword>
<feature type="transmembrane region" description="Helical" evidence="1">
    <location>
        <begin position="43"/>
        <end position="61"/>
    </location>
</feature>
<gene>
    <name evidence="2" type="ORF">EZJ19_13290</name>
</gene>
<dbReference type="Proteomes" id="UP000295443">
    <property type="component" value="Unassembled WGS sequence"/>
</dbReference>
<evidence type="ECO:0000313" key="2">
    <source>
        <dbReference type="EMBL" id="TCJ11936.1"/>
    </source>
</evidence>
<keyword evidence="1" id="KW-0812">Transmembrane</keyword>
<sequence>MNRLLLYLVPDKQASLLAGALSAIAFLLGLIDMASRDFESARIHLHLSVAIMAFLFVLRFVSLRATYRVAENAQAQLRRHIRAVNAAPRPRERTEAEKLAQEKAEMADLADQLKQALSHIAPDSPVRPKYEATLELMARIASR</sequence>
<dbReference type="EMBL" id="SJZB01000046">
    <property type="protein sequence ID" value="TCJ11936.1"/>
    <property type="molecule type" value="Genomic_DNA"/>
</dbReference>
<dbReference type="RefSeq" id="WP_131448362.1">
    <property type="nucleotide sequence ID" value="NZ_SJZB01000046.1"/>
</dbReference>
<name>A0A4V2NV37_9PROT</name>
<proteinExistence type="predicted"/>
<feature type="transmembrane region" description="Helical" evidence="1">
    <location>
        <begin position="14"/>
        <end position="31"/>
    </location>
</feature>
<evidence type="ECO:0000256" key="1">
    <source>
        <dbReference type="SAM" id="Phobius"/>
    </source>
</evidence>
<accession>A0A4V2NV37</accession>
<comment type="caution">
    <text evidence="2">The sequence shown here is derived from an EMBL/GenBank/DDBJ whole genome shotgun (WGS) entry which is preliminary data.</text>
</comment>
<protein>
    <submittedName>
        <fullName evidence="2">Uncharacterized protein</fullName>
    </submittedName>
</protein>
<keyword evidence="1" id="KW-0472">Membrane</keyword>
<dbReference type="AlphaFoldDB" id="A0A4V2NV37"/>
<keyword evidence="1" id="KW-1133">Transmembrane helix</keyword>
<reference evidence="2 3" key="1">
    <citation type="submission" date="2019-03" db="EMBL/GenBank/DDBJ databases">
        <title>Genome sequence of Thiobacillaceae bacterium LSR1, a sulfur-oxidizing bacterium isolated from freshwater sediment.</title>
        <authorList>
            <person name="Li S."/>
        </authorList>
    </citation>
    <scope>NUCLEOTIDE SEQUENCE [LARGE SCALE GENOMIC DNA]</scope>
    <source>
        <strain evidence="2 3">LSR1</strain>
    </source>
</reference>
<organism evidence="2 3">
    <name type="scientific">Parasulfuritortus cantonensis</name>
    <dbReference type="NCBI Taxonomy" id="2528202"/>
    <lineage>
        <taxon>Bacteria</taxon>
        <taxon>Pseudomonadati</taxon>
        <taxon>Pseudomonadota</taxon>
        <taxon>Betaproteobacteria</taxon>
        <taxon>Nitrosomonadales</taxon>
        <taxon>Thiobacillaceae</taxon>
        <taxon>Parasulfuritortus</taxon>
    </lineage>
</organism>